<evidence type="ECO:0000259" key="14">
    <source>
        <dbReference type="Pfam" id="PF07715"/>
    </source>
</evidence>
<dbReference type="GO" id="GO:0015344">
    <property type="term" value="F:siderophore uptake transmembrane transporter activity"/>
    <property type="evidence" value="ECO:0007669"/>
    <property type="project" value="TreeGrafter"/>
</dbReference>
<evidence type="ECO:0000256" key="4">
    <source>
        <dbReference type="ARBA" id="ARBA00022692"/>
    </source>
</evidence>
<evidence type="ECO:0000256" key="9">
    <source>
        <dbReference type="ARBA" id="ARBA00023237"/>
    </source>
</evidence>
<dbReference type="InterPro" id="IPR000531">
    <property type="entry name" value="Beta-barrel_TonB"/>
</dbReference>
<dbReference type="OrthoDB" id="9768177at2"/>
<evidence type="ECO:0000256" key="11">
    <source>
        <dbReference type="RuleBase" id="RU003357"/>
    </source>
</evidence>
<dbReference type="GO" id="GO:0009279">
    <property type="term" value="C:cell outer membrane"/>
    <property type="evidence" value="ECO:0007669"/>
    <property type="project" value="UniProtKB-SubCell"/>
</dbReference>
<proteinExistence type="inferred from homology"/>
<dbReference type="Pfam" id="PF00593">
    <property type="entry name" value="TonB_dep_Rec_b-barrel"/>
    <property type="match status" value="1"/>
</dbReference>
<dbReference type="InterPro" id="IPR012910">
    <property type="entry name" value="Plug_dom"/>
</dbReference>
<feature type="domain" description="TonB-dependent receptor plug" evidence="14">
    <location>
        <begin position="115"/>
        <end position="230"/>
    </location>
</feature>
<evidence type="ECO:0000313" key="16">
    <source>
        <dbReference type="Proteomes" id="UP000247681"/>
    </source>
</evidence>
<keyword evidence="16" id="KW-1185">Reference proteome</keyword>
<comment type="caution">
    <text evidence="15">The sequence shown here is derived from an EMBL/GenBank/DDBJ whole genome shotgun (WGS) entry which is preliminary data.</text>
</comment>
<dbReference type="RefSeq" id="WP_110345471.1">
    <property type="nucleotide sequence ID" value="NZ_QJHL01000001.1"/>
</dbReference>
<dbReference type="Pfam" id="PF07715">
    <property type="entry name" value="Plug"/>
    <property type="match status" value="1"/>
</dbReference>
<reference evidence="15 16" key="1">
    <citation type="submission" date="2018-05" db="EMBL/GenBank/DDBJ databases">
        <title>Flavobacterium sp. strain IMCC34758, incomplete genome.</title>
        <authorList>
            <person name="Joung Y."/>
        </authorList>
    </citation>
    <scope>NUCLEOTIDE SEQUENCE [LARGE SCALE GENOMIC DNA]</scope>
    <source>
        <strain evidence="15 16">IMCC34758</strain>
    </source>
</reference>
<dbReference type="InterPro" id="IPR036942">
    <property type="entry name" value="Beta-barrel_TonB_sf"/>
</dbReference>
<evidence type="ECO:0000256" key="3">
    <source>
        <dbReference type="ARBA" id="ARBA00022452"/>
    </source>
</evidence>
<keyword evidence="2 10" id="KW-0813">Transport</keyword>
<evidence type="ECO:0000256" key="8">
    <source>
        <dbReference type="ARBA" id="ARBA00023170"/>
    </source>
</evidence>
<evidence type="ECO:0000256" key="12">
    <source>
        <dbReference type="SAM" id="SignalP"/>
    </source>
</evidence>
<evidence type="ECO:0000256" key="6">
    <source>
        <dbReference type="ARBA" id="ARBA00023077"/>
    </source>
</evidence>
<evidence type="ECO:0000313" key="15">
    <source>
        <dbReference type="EMBL" id="PXY46463.1"/>
    </source>
</evidence>
<dbReference type="Proteomes" id="UP000247681">
    <property type="component" value="Unassembled WGS sequence"/>
</dbReference>
<dbReference type="InterPro" id="IPR039426">
    <property type="entry name" value="TonB-dep_rcpt-like"/>
</dbReference>
<sequence>MKKIHNRVLLLLLMLPFCVFAQNKIKGVVLDKSSGQPIPGVNIKVSGGNLNASTDFDGKFEFSGVKPENQITFSYTGYTTQTVTIGTKKDLTVYLQEDTNVLKEVVVQVGYGSVKKKDATGAVTALTTKDFNKGNNITTENLLNGRVAGLTINSSGAPGSLSEIRIRGGSSLFASNNPLIVIDGLPLDNTTNTGSASFLASLNPATVESMTVLKDASATAIYGSRASNGVIIITTKKGSKSFSAEYNVQYSAGRLTKTVDVFSADEFRKVIEERRSEDVDKLGTANTDWQKAIYRNTGSLDQSLAVRGSLFGVLPVSLTLGNTDQQGLRLTNEFKRNTVGLVMNPTFFDNHLKARLSANYAYEKNRFTDGVEGAAIGFDPTQPIKVEGAPYDGYFEYTTGMDSNGNYPLVSTAARNPVSQLLNTHDIGTSDRFFGNFELDYKFHFLPELRAVANVGFDESNGERRRLVGANAGSAPSNENIPYGTNEYTEARRQNKLLDTYLVYNKTFSSLNVELTGGYSYQRFESSKFETGNILNPDLPSTFPETTLDTDTVLIGFFARTNLSFRDKYLLTLSYRRDGSSRFEEDNRWGNFPAAAFAWKLKEEFFKDNTVISDLKLRLGYGITGQQDIPEPNGYLQKYLVGGGNSEYYFGSDAIPVALPYKTTKNLKWEETTTYNAGLDFGFINNRLTAGLDVYYKDSKDLLANVATSDGSNYSNRVYQNIGSFTTKGIELTVNANAIKTTDFNWNMNFNAAKFERRITELAIGSDIFLGDNIAGTGTPGQIFREGFTPYSFYVYKQLYDTAGKPIDGAFADLNGDNIKNDADKYIYNNPDPDFTLGFASNMNYKKFDFSFNLRASIGNRIFNAIDASRAQYDAMENGGVLSNIPTQVNETNFQTTSNVVLSDLYIENASFLKMDNITLGYTISNWLNDKATLRISTGVQNVFVITKYSGLDPEITNNGVDKTIYPRQRSFLFGLNLKF</sequence>
<keyword evidence="3 10" id="KW-1134">Transmembrane beta strand</keyword>
<dbReference type="InterPro" id="IPR023997">
    <property type="entry name" value="TonB-dep_OMP_SusC/RagA_CS"/>
</dbReference>
<dbReference type="InterPro" id="IPR008969">
    <property type="entry name" value="CarboxyPept-like_regulatory"/>
</dbReference>
<evidence type="ECO:0000256" key="1">
    <source>
        <dbReference type="ARBA" id="ARBA00004571"/>
    </source>
</evidence>
<keyword evidence="4 10" id="KW-0812">Transmembrane</keyword>
<keyword evidence="6 11" id="KW-0798">TonB box</keyword>
<evidence type="ECO:0000256" key="10">
    <source>
        <dbReference type="PROSITE-ProRule" id="PRU01360"/>
    </source>
</evidence>
<gene>
    <name evidence="15" type="ORF">DMB68_04615</name>
</gene>
<dbReference type="Gene3D" id="2.60.40.1120">
    <property type="entry name" value="Carboxypeptidase-like, regulatory domain"/>
    <property type="match status" value="1"/>
</dbReference>
<dbReference type="SUPFAM" id="SSF56935">
    <property type="entry name" value="Porins"/>
    <property type="match status" value="1"/>
</dbReference>
<name>A0A2V4C8L7_9FLAO</name>
<dbReference type="Gene3D" id="2.40.170.20">
    <property type="entry name" value="TonB-dependent receptor, beta-barrel domain"/>
    <property type="match status" value="1"/>
</dbReference>
<evidence type="ECO:0000256" key="2">
    <source>
        <dbReference type="ARBA" id="ARBA00022448"/>
    </source>
</evidence>
<feature type="signal peptide" evidence="12">
    <location>
        <begin position="1"/>
        <end position="21"/>
    </location>
</feature>
<keyword evidence="9 10" id="KW-0998">Cell outer membrane</keyword>
<comment type="similarity">
    <text evidence="10 11">Belongs to the TonB-dependent receptor family.</text>
</comment>
<evidence type="ECO:0000259" key="13">
    <source>
        <dbReference type="Pfam" id="PF00593"/>
    </source>
</evidence>
<dbReference type="SUPFAM" id="SSF49464">
    <property type="entry name" value="Carboxypeptidase regulatory domain-like"/>
    <property type="match status" value="1"/>
</dbReference>
<feature type="domain" description="TonB-dependent receptor-like beta-barrel" evidence="13">
    <location>
        <begin position="393"/>
        <end position="943"/>
    </location>
</feature>
<feature type="chain" id="PRO_5015913347" evidence="12">
    <location>
        <begin position="22"/>
        <end position="980"/>
    </location>
</feature>
<protein>
    <submittedName>
        <fullName evidence="15">SusC/RagA family TonB-linked outer membrane protein</fullName>
    </submittedName>
</protein>
<dbReference type="PANTHER" id="PTHR30069:SF29">
    <property type="entry name" value="HEMOGLOBIN AND HEMOGLOBIN-HAPTOGLOBIN-BINDING PROTEIN 1-RELATED"/>
    <property type="match status" value="1"/>
</dbReference>
<accession>A0A2V4C8L7</accession>
<comment type="subcellular location">
    <subcellularLocation>
        <location evidence="1 10">Cell outer membrane</location>
        <topology evidence="1 10">Multi-pass membrane protein</topology>
    </subcellularLocation>
</comment>
<dbReference type="NCBIfam" id="TIGR04057">
    <property type="entry name" value="SusC_RagA_signa"/>
    <property type="match status" value="1"/>
</dbReference>
<evidence type="ECO:0000256" key="7">
    <source>
        <dbReference type="ARBA" id="ARBA00023136"/>
    </source>
</evidence>
<keyword evidence="8" id="KW-0675">Receptor</keyword>
<dbReference type="AlphaFoldDB" id="A0A2V4C8L7"/>
<dbReference type="InterPro" id="IPR023996">
    <property type="entry name" value="TonB-dep_OMP_SusC/RagA"/>
</dbReference>
<dbReference type="NCBIfam" id="TIGR04056">
    <property type="entry name" value="OMP_RagA_SusC"/>
    <property type="match status" value="1"/>
</dbReference>
<dbReference type="InterPro" id="IPR037066">
    <property type="entry name" value="Plug_dom_sf"/>
</dbReference>
<dbReference type="Gene3D" id="2.170.130.10">
    <property type="entry name" value="TonB-dependent receptor, plug domain"/>
    <property type="match status" value="1"/>
</dbReference>
<organism evidence="15 16">
    <name type="scientific">Flavobacterium hydrophilum</name>
    <dbReference type="NCBI Taxonomy" id="2211445"/>
    <lineage>
        <taxon>Bacteria</taxon>
        <taxon>Pseudomonadati</taxon>
        <taxon>Bacteroidota</taxon>
        <taxon>Flavobacteriia</taxon>
        <taxon>Flavobacteriales</taxon>
        <taxon>Flavobacteriaceae</taxon>
        <taxon>Flavobacterium</taxon>
    </lineage>
</organism>
<dbReference type="EMBL" id="QJHL01000001">
    <property type="protein sequence ID" value="PXY46463.1"/>
    <property type="molecule type" value="Genomic_DNA"/>
</dbReference>
<keyword evidence="7 10" id="KW-0472">Membrane</keyword>
<dbReference type="PROSITE" id="PS52016">
    <property type="entry name" value="TONB_DEPENDENT_REC_3"/>
    <property type="match status" value="1"/>
</dbReference>
<dbReference type="GO" id="GO:0044718">
    <property type="term" value="P:siderophore transmembrane transport"/>
    <property type="evidence" value="ECO:0007669"/>
    <property type="project" value="TreeGrafter"/>
</dbReference>
<keyword evidence="5 12" id="KW-0732">Signal</keyword>
<dbReference type="PANTHER" id="PTHR30069">
    <property type="entry name" value="TONB-DEPENDENT OUTER MEMBRANE RECEPTOR"/>
    <property type="match status" value="1"/>
</dbReference>
<evidence type="ECO:0000256" key="5">
    <source>
        <dbReference type="ARBA" id="ARBA00022729"/>
    </source>
</evidence>
<dbReference type="Pfam" id="PF13715">
    <property type="entry name" value="CarbopepD_reg_2"/>
    <property type="match status" value="1"/>
</dbReference>